<dbReference type="Proteomes" id="UP000432464">
    <property type="component" value="Unassembled WGS sequence"/>
</dbReference>
<dbReference type="EMBL" id="WMBB01000001">
    <property type="protein sequence ID" value="MTE11436.1"/>
    <property type="molecule type" value="Genomic_DNA"/>
</dbReference>
<dbReference type="PANTHER" id="PTHR43201">
    <property type="entry name" value="ACYL-COA SYNTHETASE"/>
    <property type="match status" value="1"/>
</dbReference>
<dbReference type="InterPro" id="IPR045851">
    <property type="entry name" value="AMP-bd_C_sf"/>
</dbReference>
<dbReference type="Pfam" id="PF00501">
    <property type="entry name" value="AMP-binding"/>
    <property type="match status" value="1"/>
</dbReference>
<feature type="domain" description="AMP-binding enzyme C-terminal" evidence="4">
    <location>
        <begin position="455"/>
        <end position="530"/>
    </location>
</feature>
<dbReference type="InterPro" id="IPR020845">
    <property type="entry name" value="AMP-binding_CS"/>
</dbReference>
<dbReference type="AlphaFoldDB" id="A0A6I3KQN5"/>
<keyword evidence="6" id="KW-1185">Reference proteome</keyword>
<evidence type="ECO:0000313" key="5">
    <source>
        <dbReference type="EMBL" id="MTE11436.1"/>
    </source>
</evidence>
<evidence type="ECO:0000259" key="3">
    <source>
        <dbReference type="Pfam" id="PF00501"/>
    </source>
</evidence>
<dbReference type="FunFam" id="3.30.300.30:FF:000008">
    <property type="entry name" value="2,3-dihydroxybenzoate-AMP ligase"/>
    <property type="match status" value="1"/>
</dbReference>
<dbReference type="Gene3D" id="3.30.300.30">
    <property type="match status" value="1"/>
</dbReference>
<dbReference type="GO" id="GO:0031956">
    <property type="term" value="F:medium-chain fatty acid-CoA ligase activity"/>
    <property type="evidence" value="ECO:0007669"/>
    <property type="project" value="TreeGrafter"/>
</dbReference>
<evidence type="ECO:0000256" key="1">
    <source>
        <dbReference type="ARBA" id="ARBA00006432"/>
    </source>
</evidence>
<dbReference type="InterPro" id="IPR042099">
    <property type="entry name" value="ANL_N_sf"/>
</dbReference>
<gene>
    <name evidence="5" type="ORF">GLP40_01345</name>
</gene>
<protein>
    <submittedName>
        <fullName evidence="5">AMP-binding protein</fullName>
    </submittedName>
</protein>
<evidence type="ECO:0000259" key="4">
    <source>
        <dbReference type="Pfam" id="PF13193"/>
    </source>
</evidence>
<dbReference type="RefSeq" id="WP_154785955.1">
    <property type="nucleotide sequence ID" value="NZ_WMBB01000001.1"/>
</dbReference>
<name>A0A6I3KQN5_9NOCA</name>
<dbReference type="InterPro" id="IPR025110">
    <property type="entry name" value="AMP-bd_C"/>
</dbReference>
<dbReference type="PROSITE" id="PS00455">
    <property type="entry name" value="AMP_BINDING"/>
    <property type="match status" value="1"/>
</dbReference>
<feature type="domain" description="AMP-dependent synthetase/ligase" evidence="3">
    <location>
        <begin position="57"/>
        <end position="407"/>
    </location>
</feature>
<organism evidence="5 6">
    <name type="scientific">Nocardia aurantiaca</name>
    <dbReference type="NCBI Taxonomy" id="2675850"/>
    <lineage>
        <taxon>Bacteria</taxon>
        <taxon>Bacillati</taxon>
        <taxon>Actinomycetota</taxon>
        <taxon>Actinomycetes</taxon>
        <taxon>Mycobacteriales</taxon>
        <taxon>Nocardiaceae</taxon>
        <taxon>Nocardia</taxon>
    </lineage>
</organism>
<comment type="caution">
    <text evidence="5">The sequence shown here is derived from an EMBL/GenBank/DDBJ whole genome shotgun (WGS) entry which is preliminary data.</text>
</comment>
<dbReference type="SUPFAM" id="SSF56801">
    <property type="entry name" value="Acetyl-CoA synthetase-like"/>
    <property type="match status" value="1"/>
</dbReference>
<sequence length="539" mass="58039">MTLGLIRSVGERAYLEAESARLVLEAGLARLESPTVLLSAATAMLRYGTLAAGLRLSAARYGGRTAVIDELGELTFAELEDRSNRLANAWRERGLKPREGVAILARNHRGLLEAIFAAAKCGARIILLNTDFAGPQIRDVATREGTDLLVYDDEYAHMLDEVSPKRGSYRAWIEMPREDSLEFLIETGTPGAPPAPGAEPKIILLTSGTTGTPKGAPRAEPKSLLSLGGLLSKVPFRVNEMTECCAPMFHTFGFACAMLTLGFGSTLVIRRRFDPQAAIDSMARHRATTVIAVPVMLARMIDLGGRALAGRDLSALRIIFVGGSQLGAQLCREVTAVFGPVVYNLYGSTEVAYATIATPADLSEEPGCVGKPVLGARVEILDDRGRKVPNGATGRIFVGNNIQFEGYTGGGHKEIIHGLMSSGDVGHFDSAGRLFIDGRDDDMIVSGGENVFPAEVEELLYTHPSVREAAVIGVADEQFGARLKAFVVVHDGHSCTETEVKDFVKANLARYKVPREVIFLAELPRNPAGKVLKRRLQDA</sequence>
<dbReference type="Pfam" id="PF13193">
    <property type="entry name" value="AMP-binding_C"/>
    <property type="match status" value="1"/>
</dbReference>
<evidence type="ECO:0000256" key="2">
    <source>
        <dbReference type="ARBA" id="ARBA00022598"/>
    </source>
</evidence>
<dbReference type="InterPro" id="IPR000873">
    <property type="entry name" value="AMP-dep_synth/lig_dom"/>
</dbReference>
<dbReference type="GO" id="GO:0006631">
    <property type="term" value="P:fatty acid metabolic process"/>
    <property type="evidence" value="ECO:0007669"/>
    <property type="project" value="TreeGrafter"/>
</dbReference>
<dbReference type="Gene3D" id="3.40.50.12780">
    <property type="entry name" value="N-terminal domain of ligase-like"/>
    <property type="match status" value="1"/>
</dbReference>
<proteinExistence type="inferred from homology"/>
<dbReference type="PANTHER" id="PTHR43201:SF5">
    <property type="entry name" value="MEDIUM-CHAIN ACYL-COA LIGASE ACSF2, MITOCHONDRIAL"/>
    <property type="match status" value="1"/>
</dbReference>
<keyword evidence="2" id="KW-0436">Ligase</keyword>
<evidence type="ECO:0000313" key="6">
    <source>
        <dbReference type="Proteomes" id="UP000432464"/>
    </source>
</evidence>
<accession>A0A6I3KQN5</accession>
<comment type="similarity">
    <text evidence="1">Belongs to the ATP-dependent AMP-binding enzyme family.</text>
</comment>
<reference evidence="5 6" key="1">
    <citation type="submission" date="2019-11" db="EMBL/GenBank/DDBJ databases">
        <title>Nocardia sp. nov. CT2-14 isolated from soil.</title>
        <authorList>
            <person name="Kanchanasin P."/>
            <person name="Tanasupawat S."/>
            <person name="Yuki M."/>
            <person name="Kudo T."/>
        </authorList>
    </citation>
    <scope>NUCLEOTIDE SEQUENCE [LARGE SCALE GENOMIC DNA]</scope>
    <source>
        <strain evidence="5 6">CT2-14</strain>
    </source>
</reference>